<dbReference type="Proteomes" id="UP001150581">
    <property type="component" value="Unassembled WGS sequence"/>
</dbReference>
<comment type="caution">
    <text evidence="1">The sequence shown here is derived from an EMBL/GenBank/DDBJ whole genome shotgun (WGS) entry which is preliminary data.</text>
</comment>
<name>A0ACC1IAM3_9FUNG</name>
<proteinExistence type="predicted"/>
<reference evidence="1" key="1">
    <citation type="submission" date="2022-07" db="EMBL/GenBank/DDBJ databases">
        <title>Phylogenomic reconstructions and comparative analyses of Kickxellomycotina fungi.</title>
        <authorList>
            <person name="Reynolds N.K."/>
            <person name="Stajich J.E."/>
            <person name="Barry K."/>
            <person name="Grigoriev I.V."/>
            <person name="Crous P."/>
            <person name="Smith M.E."/>
        </authorList>
    </citation>
    <scope>NUCLEOTIDE SEQUENCE</scope>
    <source>
        <strain evidence="1">Benny 63K</strain>
    </source>
</reference>
<dbReference type="EMBL" id="JANBPG010001194">
    <property type="protein sequence ID" value="KAJ1891245.1"/>
    <property type="molecule type" value="Genomic_DNA"/>
</dbReference>
<sequence>MSFNRFRVYDLMQKSMSTLLFATTVAGSGFIGLNVYNNWVEKQKLQKEMAYKRMIKDNPESKSS</sequence>
<protein>
    <submittedName>
        <fullName evidence="1">Uncharacterized protein</fullName>
    </submittedName>
</protein>
<gene>
    <name evidence="1" type="ORF">LPJ66_007033</name>
</gene>
<keyword evidence="2" id="KW-1185">Reference proteome</keyword>
<organism evidence="1 2">
    <name type="scientific">Kickxella alabastrina</name>
    <dbReference type="NCBI Taxonomy" id="61397"/>
    <lineage>
        <taxon>Eukaryota</taxon>
        <taxon>Fungi</taxon>
        <taxon>Fungi incertae sedis</taxon>
        <taxon>Zoopagomycota</taxon>
        <taxon>Kickxellomycotina</taxon>
        <taxon>Kickxellomycetes</taxon>
        <taxon>Kickxellales</taxon>
        <taxon>Kickxellaceae</taxon>
        <taxon>Kickxella</taxon>
    </lineage>
</organism>
<evidence type="ECO:0000313" key="1">
    <source>
        <dbReference type="EMBL" id="KAJ1891245.1"/>
    </source>
</evidence>
<evidence type="ECO:0000313" key="2">
    <source>
        <dbReference type="Proteomes" id="UP001150581"/>
    </source>
</evidence>
<accession>A0ACC1IAM3</accession>